<evidence type="ECO:0000256" key="1">
    <source>
        <dbReference type="SAM" id="Phobius"/>
    </source>
</evidence>
<feature type="transmembrane region" description="Helical" evidence="1">
    <location>
        <begin position="50"/>
        <end position="72"/>
    </location>
</feature>
<proteinExistence type="predicted"/>
<keyword evidence="1" id="KW-0812">Transmembrane</keyword>
<dbReference type="RefSeq" id="XP_024738488.1">
    <property type="nucleotide sequence ID" value="XM_024872297.1"/>
</dbReference>
<gene>
    <name evidence="2" type="ORF">K444DRAFT_374075</name>
</gene>
<sequence>MITHLPYRLLAINSAISIALKVCGLPSPPWYIMRDLVPVTATVTFWPAEFIPAFGLVYVIWPLLVYVIWPLLRLTRSHSPGMMIDV</sequence>
<dbReference type="Proteomes" id="UP000235371">
    <property type="component" value="Unassembled WGS sequence"/>
</dbReference>
<dbReference type="EMBL" id="KZ613786">
    <property type="protein sequence ID" value="PMD61584.1"/>
    <property type="molecule type" value="Genomic_DNA"/>
</dbReference>
<name>A0A2J6TEX4_9HELO</name>
<dbReference type="GeneID" id="36580378"/>
<organism evidence="2 3">
    <name type="scientific">Hyaloscypha bicolor E</name>
    <dbReference type="NCBI Taxonomy" id="1095630"/>
    <lineage>
        <taxon>Eukaryota</taxon>
        <taxon>Fungi</taxon>
        <taxon>Dikarya</taxon>
        <taxon>Ascomycota</taxon>
        <taxon>Pezizomycotina</taxon>
        <taxon>Leotiomycetes</taxon>
        <taxon>Helotiales</taxon>
        <taxon>Hyaloscyphaceae</taxon>
        <taxon>Hyaloscypha</taxon>
        <taxon>Hyaloscypha bicolor</taxon>
    </lineage>
</organism>
<keyword evidence="3" id="KW-1185">Reference proteome</keyword>
<keyword evidence="1" id="KW-1133">Transmembrane helix</keyword>
<dbReference type="AlphaFoldDB" id="A0A2J6TEX4"/>
<dbReference type="InParanoid" id="A0A2J6TEX4"/>
<reference evidence="2 3" key="1">
    <citation type="submission" date="2016-04" db="EMBL/GenBank/DDBJ databases">
        <title>A degradative enzymes factory behind the ericoid mycorrhizal symbiosis.</title>
        <authorList>
            <consortium name="DOE Joint Genome Institute"/>
            <person name="Martino E."/>
            <person name="Morin E."/>
            <person name="Grelet G."/>
            <person name="Kuo A."/>
            <person name="Kohler A."/>
            <person name="Daghino S."/>
            <person name="Barry K."/>
            <person name="Choi C."/>
            <person name="Cichocki N."/>
            <person name="Clum A."/>
            <person name="Copeland A."/>
            <person name="Hainaut M."/>
            <person name="Haridas S."/>
            <person name="Labutti K."/>
            <person name="Lindquist E."/>
            <person name="Lipzen A."/>
            <person name="Khouja H.-R."/>
            <person name="Murat C."/>
            <person name="Ohm R."/>
            <person name="Olson A."/>
            <person name="Spatafora J."/>
            <person name="Veneault-Fourrey C."/>
            <person name="Henrissat B."/>
            <person name="Grigoriev I."/>
            <person name="Martin F."/>
            <person name="Perotto S."/>
        </authorList>
    </citation>
    <scope>NUCLEOTIDE SEQUENCE [LARGE SCALE GENOMIC DNA]</scope>
    <source>
        <strain evidence="2 3">E</strain>
    </source>
</reference>
<evidence type="ECO:0000313" key="3">
    <source>
        <dbReference type="Proteomes" id="UP000235371"/>
    </source>
</evidence>
<keyword evidence="1" id="KW-0472">Membrane</keyword>
<protein>
    <submittedName>
        <fullName evidence="2">Uncharacterized protein</fullName>
    </submittedName>
</protein>
<evidence type="ECO:0000313" key="2">
    <source>
        <dbReference type="EMBL" id="PMD61584.1"/>
    </source>
</evidence>
<accession>A0A2J6TEX4</accession>